<protein>
    <submittedName>
        <fullName evidence="1">Uncharacterized protein</fullName>
    </submittedName>
</protein>
<gene>
    <name evidence="1" type="ORF">INT47_003955</name>
</gene>
<comment type="caution">
    <text evidence="1">The sequence shown here is derived from an EMBL/GenBank/DDBJ whole genome shotgun (WGS) entry which is preliminary data.</text>
</comment>
<sequence length="85" mass="9684">MTGTFSFGKQNSDDCNGWRDKLVGKVVLNDDEVTTLEENECIRRKDLPQPNRVVPPGSMVTMDFRPERLNVRVDHTMRVTGVNYG</sequence>
<dbReference type="Pfam" id="PF11720">
    <property type="entry name" value="Inhibitor_I78"/>
    <property type="match status" value="1"/>
</dbReference>
<dbReference type="Gene3D" id="3.30.10.10">
    <property type="entry name" value="Trypsin Inhibitor V, subunit A"/>
    <property type="match status" value="1"/>
</dbReference>
<evidence type="ECO:0000313" key="1">
    <source>
        <dbReference type="EMBL" id="KAG2205772.1"/>
    </source>
</evidence>
<dbReference type="OrthoDB" id="10013825at2759"/>
<dbReference type="PANTHER" id="PTHR39600:SF1">
    <property type="entry name" value="PEPTIDASE INHIBITOR I78 FAMILY PROTEIN"/>
    <property type="match status" value="1"/>
</dbReference>
<evidence type="ECO:0000313" key="2">
    <source>
        <dbReference type="Proteomes" id="UP000603453"/>
    </source>
</evidence>
<dbReference type="Proteomes" id="UP000603453">
    <property type="component" value="Unassembled WGS sequence"/>
</dbReference>
<reference evidence="1" key="1">
    <citation type="submission" date="2020-12" db="EMBL/GenBank/DDBJ databases">
        <title>Metabolic potential, ecology and presence of endohyphal bacteria is reflected in genomic diversity of Mucoromycotina.</title>
        <authorList>
            <person name="Muszewska A."/>
            <person name="Okrasinska A."/>
            <person name="Steczkiewicz K."/>
            <person name="Drgas O."/>
            <person name="Orlowska M."/>
            <person name="Perlinska-Lenart U."/>
            <person name="Aleksandrzak-Piekarczyk T."/>
            <person name="Szatraj K."/>
            <person name="Zielenkiewicz U."/>
            <person name="Pilsyk S."/>
            <person name="Malc E."/>
            <person name="Mieczkowski P."/>
            <person name="Kruszewska J.S."/>
            <person name="Biernat P."/>
            <person name="Pawlowska J."/>
        </authorList>
    </citation>
    <scope>NUCLEOTIDE SEQUENCE</scope>
    <source>
        <strain evidence="1">WA0000017839</strain>
    </source>
</reference>
<keyword evidence="2" id="KW-1185">Reference proteome</keyword>
<organism evidence="1 2">
    <name type="scientific">Mucor saturninus</name>
    <dbReference type="NCBI Taxonomy" id="64648"/>
    <lineage>
        <taxon>Eukaryota</taxon>
        <taxon>Fungi</taxon>
        <taxon>Fungi incertae sedis</taxon>
        <taxon>Mucoromycota</taxon>
        <taxon>Mucoromycotina</taxon>
        <taxon>Mucoromycetes</taxon>
        <taxon>Mucorales</taxon>
        <taxon>Mucorineae</taxon>
        <taxon>Mucoraceae</taxon>
        <taxon>Mucor</taxon>
    </lineage>
</organism>
<dbReference type="AlphaFoldDB" id="A0A8H7R7C4"/>
<name>A0A8H7R7C4_9FUNG</name>
<dbReference type="PANTHER" id="PTHR39600">
    <property type="entry name" value="PEPTIDASE INHIBITOR I78 FAMILY PROTEIN"/>
    <property type="match status" value="1"/>
</dbReference>
<dbReference type="EMBL" id="JAEPRD010000034">
    <property type="protein sequence ID" value="KAG2205772.1"/>
    <property type="molecule type" value="Genomic_DNA"/>
</dbReference>
<proteinExistence type="predicted"/>
<dbReference type="InterPro" id="IPR021719">
    <property type="entry name" value="Prot_inh_I78"/>
</dbReference>
<accession>A0A8H7R7C4</accession>